<keyword evidence="2" id="KW-0808">Transferase</keyword>
<dbReference type="Proteomes" id="UP000664904">
    <property type="component" value="Chromosome"/>
</dbReference>
<dbReference type="Gene3D" id="3.40.50.300">
    <property type="entry name" value="P-loop containing nucleotide triphosphate hydrolases"/>
    <property type="match status" value="1"/>
</dbReference>
<dbReference type="GO" id="GO:0016051">
    <property type="term" value="P:carbohydrate biosynthetic process"/>
    <property type="evidence" value="ECO:0007669"/>
    <property type="project" value="InterPro"/>
</dbReference>
<keyword evidence="3" id="KW-0812">Transmembrane</keyword>
<keyword evidence="6" id="KW-0472">Membrane</keyword>
<reference evidence="8" key="1">
    <citation type="submission" date="2021-03" db="EMBL/GenBank/DDBJ databases">
        <title>Complete Genome of Pseudoalteromonas xiamenensis STKMTI.2, a new potential marine bacterium producing anti-Vibrio compounds.</title>
        <authorList>
            <person name="Handayani D.P."/>
            <person name="Isnansetyo A."/>
            <person name="Istiqomah I."/>
            <person name="Jumina J."/>
        </authorList>
    </citation>
    <scope>NUCLEOTIDE SEQUENCE</scope>
    <source>
        <strain evidence="8">STKMTI.2</strain>
    </source>
</reference>
<sequence length="242" mass="28399">MLSHSHQALFVHVPKVAGQSIELALLTDMGQSWQTRAPFLLRPNNDVIQGPPRLAHLTACEYLELGYIDCATFDAYFKFSFVRNPWARLYSEFRYRQALGVAKYQCDFKAFLFERFPVAEDDCYTTHRDLYRHVVPQSEFLYDQHGQCLMDFVGRFENLTQDFAYVANKLNLQQQNLPHKNNTQQLDSKAIIKRTVKKLIPNWLLPKQSPIDYRIAYDNEMIDWVAAYYAKDIVNFGYTFDK</sequence>
<evidence type="ECO:0000256" key="3">
    <source>
        <dbReference type="ARBA" id="ARBA00022692"/>
    </source>
</evidence>
<evidence type="ECO:0000256" key="4">
    <source>
        <dbReference type="ARBA" id="ARBA00022989"/>
    </source>
</evidence>
<evidence type="ECO:0000256" key="2">
    <source>
        <dbReference type="ARBA" id="ARBA00022679"/>
    </source>
</evidence>
<dbReference type="EMBL" id="CP072133">
    <property type="protein sequence ID" value="QTH72587.1"/>
    <property type="molecule type" value="Genomic_DNA"/>
</dbReference>
<name>A0A975DIY3_9GAMM</name>
<keyword evidence="7" id="KW-0325">Glycoprotein</keyword>
<keyword evidence="5" id="KW-0333">Golgi apparatus</keyword>
<dbReference type="GO" id="GO:0008146">
    <property type="term" value="F:sulfotransferase activity"/>
    <property type="evidence" value="ECO:0007669"/>
    <property type="project" value="InterPro"/>
</dbReference>
<dbReference type="Pfam" id="PF03567">
    <property type="entry name" value="Sulfotransfer_2"/>
    <property type="match status" value="1"/>
</dbReference>
<proteinExistence type="predicted"/>
<dbReference type="GO" id="GO:0016020">
    <property type="term" value="C:membrane"/>
    <property type="evidence" value="ECO:0007669"/>
    <property type="project" value="InterPro"/>
</dbReference>
<dbReference type="RefSeq" id="WP_208844211.1">
    <property type="nucleotide sequence ID" value="NZ_CP072133.1"/>
</dbReference>
<evidence type="ECO:0000313" key="8">
    <source>
        <dbReference type="EMBL" id="QTH72587.1"/>
    </source>
</evidence>
<dbReference type="InterPro" id="IPR027417">
    <property type="entry name" value="P-loop_NTPase"/>
</dbReference>
<evidence type="ECO:0000256" key="5">
    <source>
        <dbReference type="ARBA" id="ARBA00023034"/>
    </source>
</evidence>
<dbReference type="KEGG" id="pxi:J5O05_07245"/>
<evidence type="ECO:0000313" key="9">
    <source>
        <dbReference type="Proteomes" id="UP000664904"/>
    </source>
</evidence>
<comment type="subcellular location">
    <subcellularLocation>
        <location evidence="1">Golgi apparatus membrane</location>
        <topology evidence="1">Single-pass type II membrane protein</topology>
    </subcellularLocation>
</comment>
<protein>
    <submittedName>
        <fullName evidence="8">Sulfotransferase family 2 domain-containing protein</fullName>
    </submittedName>
</protein>
<dbReference type="PANTHER" id="PTHR12137">
    <property type="entry name" value="CARBOHYDRATE SULFOTRANSFERASE"/>
    <property type="match status" value="1"/>
</dbReference>
<evidence type="ECO:0000256" key="1">
    <source>
        <dbReference type="ARBA" id="ARBA00004323"/>
    </source>
</evidence>
<dbReference type="SUPFAM" id="SSF52540">
    <property type="entry name" value="P-loop containing nucleoside triphosphate hydrolases"/>
    <property type="match status" value="1"/>
</dbReference>
<keyword evidence="9" id="KW-1185">Reference proteome</keyword>
<dbReference type="PANTHER" id="PTHR12137:SF54">
    <property type="entry name" value="CARBOHYDRATE SULFOTRANSFERASE"/>
    <property type="match status" value="1"/>
</dbReference>
<evidence type="ECO:0000256" key="7">
    <source>
        <dbReference type="ARBA" id="ARBA00023180"/>
    </source>
</evidence>
<accession>A0A975DIY3</accession>
<dbReference type="InterPro" id="IPR018011">
    <property type="entry name" value="Carb_sulfotrans_8-10"/>
</dbReference>
<dbReference type="AlphaFoldDB" id="A0A975DIY3"/>
<evidence type="ECO:0000256" key="6">
    <source>
        <dbReference type="ARBA" id="ARBA00023136"/>
    </source>
</evidence>
<keyword evidence="4" id="KW-1133">Transmembrane helix</keyword>
<gene>
    <name evidence="8" type="ORF">J5O05_07245</name>
</gene>
<organism evidence="8 9">
    <name type="scientific">Pseudoalteromonas xiamenensis</name>
    <dbReference type="NCBI Taxonomy" id="882626"/>
    <lineage>
        <taxon>Bacteria</taxon>
        <taxon>Pseudomonadati</taxon>
        <taxon>Pseudomonadota</taxon>
        <taxon>Gammaproteobacteria</taxon>
        <taxon>Alteromonadales</taxon>
        <taxon>Pseudoalteromonadaceae</taxon>
        <taxon>Pseudoalteromonas</taxon>
    </lineage>
</organism>
<dbReference type="InterPro" id="IPR005331">
    <property type="entry name" value="Sulfotransferase"/>
</dbReference>